<dbReference type="PROSITE" id="PS51318">
    <property type="entry name" value="TAT"/>
    <property type="match status" value="1"/>
</dbReference>
<dbReference type="Proteomes" id="UP000479226">
    <property type="component" value="Unassembled WGS sequence"/>
</dbReference>
<evidence type="ECO:0000313" key="1">
    <source>
        <dbReference type="EMBL" id="NGN83403.1"/>
    </source>
</evidence>
<dbReference type="RefSeq" id="WP_165181495.1">
    <property type="nucleotide sequence ID" value="NZ_JAAKZI010000010.1"/>
</dbReference>
<sequence length="601" mass="65542">MKFVFDSQEKVSLVQGVASGTVGRRQFLRTAAMLGITAATAGAVLTACDNGTKGGSDKKTAYKAGSATLQVELGAEDTKVPYGAGYIGPKARELKKFGDGKTEFSVLTRTFAGQNMKTNKFSVWLEEKTGVKVNYQVVPIGEEGTPKVNNILAGGDLPDAMMLGPAWMGGFSRSQIYIYGQQGLFAPVGKLIDEFAPELLEVFKNVPKLRDDFTAPDGEMYAFPAVNQCYHCRSSEVRMWVNSTWLKRAGLKAPTTLDEFTAMLRAFKEKNPSGLASSVPMSASKAGEGSSFIGYIMQSFGYLPASNVSREGNKLIYAPTQDFYRDGLRYMAGLAKEGLLDKRSFTQTGDELKRQVMNPAGALVGLVQGGSQGSYADVEASNPKARYREYEVIAPVKNGSIGAVCPWDYSAGGVVGLIITKNCKDPETMIRWADAQMNLEVCRSMPSGPLGVGFEWAKKGQLGINGKQATFSRVAAGQDEKNLGWYEWGPYNYQNDVRLSESVDPASGSVEPALYEAGKLYEPFAVAEEKFFTAPFFDESQAAQVGEWETNLGTYLSQSNAKFILGELDINDDKVWDNHKKKFQQLGQDQYLQLLTDTSAK</sequence>
<dbReference type="InterPro" id="IPR006059">
    <property type="entry name" value="SBP"/>
</dbReference>
<reference evidence="1 2" key="1">
    <citation type="submission" date="2020-02" db="EMBL/GenBank/DDBJ databases">
        <title>Genome sequence of the type strain DSM 27180 of Arthrobacter silviterrae.</title>
        <authorList>
            <person name="Gao J."/>
            <person name="Sun J."/>
        </authorList>
    </citation>
    <scope>NUCLEOTIDE SEQUENCE [LARGE SCALE GENOMIC DNA]</scope>
    <source>
        <strain evidence="1 2">DSM 27180</strain>
    </source>
</reference>
<dbReference type="EMBL" id="JAAKZI010000010">
    <property type="protein sequence ID" value="NGN83403.1"/>
    <property type="molecule type" value="Genomic_DNA"/>
</dbReference>
<protein>
    <submittedName>
        <fullName evidence="1">Extracellular solute-binding protein</fullName>
    </submittedName>
</protein>
<evidence type="ECO:0000313" key="2">
    <source>
        <dbReference type="Proteomes" id="UP000479226"/>
    </source>
</evidence>
<dbReference type="PANTHER" id="PTHR43649:SF12">
    <property type="entry name" value="DIACETYLCHITOBIOSE BINDING PROTEIN DASA"/>
    <property type="match status" value="1"/>
</dbReference>
<dbReference type="PANTHER" id="PTHR43649">
    <property type="entry name" value="ARABINOSE-BINDING PROTEIN-RELATED"/>
    <property type="match status" value="1"/>
</dbReference>
<dbReference type="InterPro" id="IPR006311">
    <property type="entry name" value="TAT_signal"/>
</dbReference>
<dbReference type="InterPro" id="IPR050490">
    <property type="entry name" value="Bact_solute-bd_prot1"/>
</dbReference>
<gene>
    <name evidence="1" type="ORF">G6N77_08010</name>
</gene>
<keyword evidence="2" id="KW-1185">Reference proteome</keyword>
<dbReference type="Pfam" id="PF01547">
    <property type="entry name" value="SBP_bac_1"/>
    <property type="match status" value="1"/>
</dbReference>
<name>A0ABX0DGF0_9MICC</name>
<proteinExistence type="predicted"/>
<accession>A0ABX0DGF0</accession>
<dbReference type="SUPFAM" id="SSF53850">
    <property type="entry name" value="Periplasmic binding protein-like II"/>
    <property type="match status" value="1"/>
</dbReference>
<comment type="caution">
    <text evidence="1">The sequence shown here is derived from an EMBL/GenBank/DDBJ whole genome shotgun (WGS) entry which is preliminary data.</text>
</comment>
<dbReference type="Gene3D" id="3.40.190.10">
    <property type="entry name" value="Periplasmic binding protein-like II"/>
    <property type="match status" value="2"/>
</dbReference>
<organism evidence="1 2">
    <name type="scientific">Arthrobacter silviterrae</name>
    <dbReference type="NCBI Taxonomy" id="2026658"/>
    <lineage>
        <taxon>Bacteria</taxon>
        <taxon>Bacillati</taxon>
        <taxon>Actinomycetota</taxon>
        <taxon>Actinomycetes</taxon>
        <taxon>Micrococcales</taxon>
        <taxon>Micrococcaceae</taxon>
        <taxon>Arthrobacter</taxon>
    </lineage>
</organism>